<name>A0ABS9VEK0_9BACT</name>
<dbReference type="Proteomes" id="UP001165430">
    <property type="component" value="Unassembled WGS sequence"/>
</dbReference>
<sequence length="272" mass="31312">MKKRFIILIDFSEYSGNLIKYACDWSKKVNAELFLIHQSIVLAPALTDNESLEQIAEHTNDEALQKLKALAKELIPPIVKVSFKVSETNLQLTLQKFLEEPYDNLIFTGIKGTGFLKKIFLGSVALQVIDNIKNNIVAIPKEIDAFSHEKIYVAVTEKYPFNISELNKFLNFIDNKDTTIIFFYLAKPNEKIIGIEKHLKELKEMFSNRYNTSFAIYEGSNPLEDIKKVINIKIDEMLVIQKGSRLFTDQLFRKFLINELVYEGQTPLIVLP</sequence>
<comment type="caution">
    <text evidence="2">The sequence shown here is derived from an EMBL/GenBank/DDBJ whole genome shotgun (WGS) entry which is preliminary data.</text>
</comment>
<dbReference type="InterPro" id="IPR006016">
    <property type="entry name" value="UspA"/>
</dbReference>
<feature type="domain" description="UspA" evidence="1">
    <location>
        <begin position="3"/>
        <end position="138"/>
    </location>
</feature>
<dbReference type="InterPro" id="IPR014729">
    <property type="entry name" value="Rossmann-like_a/b/a_fold"/>
</dbReference>
<proteinExistence type="predicted"/>
<dbReference type="CDD" id="cd00293">
    <property type="entry name" value="USP-like"/>
    <property type="match status" value="1"/>
</dbReference>
<accession>A0ABS9VEK0</accession>
<dbReference type="EMBL" id="JAKZGO010000009">
    <property type="protein sequence ID" value="MCH7414308.1"/>
    <property type="molecule type" value="Genomic_DNA"/>
</dbReference>
<evidence type="ECO:0000313" key="2">
    <source>
        <dbReference type="EMBL" id="MCH7414308.1"/>
    </source>
</evidence>
<dbReference type="SUPFAM" id="SSF52402">
    <property type="entry name" value="Adenine nucleotide alpha hydrolases-like"/>
    <property type="match status" value="1"/>
</dbReference>
<evidence type="ECO:0000313" key="3">
    <source>
        <dbReference type="Proteomes" id="UP001165430"/>
    </source>
</evidence>
<keyword evidence="3" id="KW-1185">Reference proteome</keyword>
<gene>
    <name evidence="2" type="ORF">MM213_12490</name>
</gene>
<dbReference type="Pfam" id="PF00582">
    <property type="entry name" value="Usp"/>
    <property type="match status" value="1"/>
</dbReference>
<dbReference type="Gene3D" id="3.40.50.620">
    <property type="entry name" value="HUPs"/>
    <property type="match status" value="1"/>
</dbReference>
<protein>
    <submittedName>
        <fullName evidence="2">Universal stress protein</fullName>
    </submittedName>
</protein>
<dbReference type="RefSeq" id="WP_241412713.1">
    <property type="nucleotide sequence ID" value="NZ_JAKZGO010000009.1"/>
</dbReference>
<evidence type="ECO:0000259" key="1">
    <source>
        <dbReference type="Pfam" id="PF00582"/>
    </source>
</evidence>
<reference evidence="2" key="1">
    <citation type="submission" date="2022-03" db="EMBL/GenBank/DDBJ databases">
        <title>De novo assembled genomes of Belliella spp. (Cyclobacteriaceae) strains.</title>
        <authorList>
            <person name="Szabo A."/>
            <person name="Korponai K."/>
            <person name="Felfoldi T."/>
        </authorList>
    </citation>
    <scope>NUCLEOTIDE SEQUENCE</scope>
    <source>
        <strain evidence="2">DSM 111903</strain>
    </source>
</reference>
<organism evidence="2 3">
    <name type="scientific">Belliella alkalica</name>
    <dbReference type="NCBI Taxonomy" id="1730871"/>
    <lineage>
        <taxon>Bacteria</taxon>
        <taxon>Pseudomonadati</taxon>
        <taxon>Bacteroidota</taxon>
        <taxon>Cytophagia</taxon>
        <taxon>Cytophagales</taxon>
        <taxon>Cyclobacteriaceae</taxon>
        <taxon>Belliella</taxon>
    </lineage>
</organism>